<feature type="transmembrane region" description="Helical" evidence="5">
    <location>
        <begin position="334"/>
        <end position="356"/>
    </location>
</feature>
<feature type="transmembrane region" description="Helical" evidence="5">
    <location>
        <begin position="49"/>
        <end position="70"/>
    </location>
</feature>
<feature type="domain" description="Gnk2-homologous" evidence="6">
    <location>
        <begin position="707"/>
        <end position="816"/>
    </location>
</feature>
<dbReference type="AlphaFoldDB" id="A0A8S2B1Y6"/>
<dbReference type="PROSITE" id="PS51473">
    <property type="entry name" value="GNK2"/>
    <property type="match status" value="4"/>
</dbReference>
<dbReference type="InterPro" id="IPR038408">
    <property type="entry name" value="GNK2_sf"/>
</dbReference>
<evidence type="ECO:0000256" key="4">
    <source>
        <dbReference type="SAM" id="MobiDB-lite"/>
    </source>
</evidence>
<evidence type="ECO:0000256" key="3">
    <source>
        <dbReference type="ARBA" id="ARBA00023180"/>
    </source>
</evidence>
<dbReference type="Pfam" id="PF01657">
    <property type="entry name" value="Stress-antifung"/>
    <property type="match status" value="4"/>
</dbReference>
<feature type="transmembrane region" description="Helical" evidence="5">
    <location>
        <begin position="854"/>
        <end position="876"/>
    </location>
</feature>
<feature type="region of interest" description="Disordered" evidence="4">
    <location>
        <begin position="307"/>
        <end position="328"/>
    </location>
</feature>
<feature type="domain" description="Gnk2-homologous" evidence="6">
    <location>
        <begin position="597"/>
        <end position="701"/>
    </location>
</feature>
<protein>
    <recommendedName>
        <fullName evidence="6">Gnk2-homologous domain-containing protein</fullName>
    </recommendedName>
</protein>
<dbReference type="FunFam" id="3.30.430.20:FF:000009">
    <property type="entry name" value="Cysteine-rich receptor-like protein kinase 28"/>
    <property type="match status" value="2"/>
</dbReference>
<feature type="domain" description="Gnk2-homologous" evidence="6">
    <location>
        <begin position="187"/>
        <end position="296"/>
    </location>
</feature>
<reference evidence="7" key="1">
    <citation type="submission" date="2021-01" db="EMBL/GenBank/DDBJ databases">
        <authorList>
            <person name="Bezrukov I."/>
        </authorList>
    </citation>
    <scope>NUCLEOTIDE SEQUENCE</scope>
</reference>
<keyword evidence="5" id="KW-0472">Membrane</keyword>
<dbReference type="PANTHER" id="PTHR32099">
    <property type="entry name" value="CYSTEINE-RICH REPEAT SECRETORY PROTEIN"/>
    <property type="match status" value="1"/>
</dbReference>
<dbReference type="Gene3D" id="3.30.200.20">
    <property type="entry name" value="Phosphorylase Kinase, domain 1"/>
    <property type="match status" value="2"/>
</dbReference>
<feature type="region of interest" description="Disordered" evidence="4">
    <location>
        <begin position="827"/>
        <end position="848"/>
    </location>
</feature>
<gene>
    <name evidence="7" type="ORF">AARE701A_LOCUS18842</name>
</gene>
<dbReference type="PANTHER" id="PTHR32099:SF51">
    <property type="entry name" value="CYSTEINE-RICH RECEPTOR-LIKE PROTEIN KINASE 25 ISOFORM X1"/>
    <property type="match status" value="1"/>
</dbReference>
<organism evidence="7 8">
    <name type="scientific">Arabidopsis arenosa</name>
    <name type="common">Sand rock-cress</name>
    <name type="synonym">Cardaminopsis arenosa</name>
    <dbReference type="NCBI Taxonomy" id="38785"/>
    <lineage>
        <taxon>Eukaryota</taxon>
        <taxon>Viridiplantae</taxon>
        <taxon>Streptophyta</taxon>
        <taxon>Embryophyta</taxon>
        <taxon>Tracheophyta</taxon>
        <taxon>Spermatophyta</taxon>
        <taxon>Magnoliopsida</taxon>
        <taxon>eudicotyledons</taxon>
        <taxon>Gunneridae</taxon>
        <taxon>Pentapetalae</taxon>
        <taxon>rosids</taxon>
        <taxon>malvids</taxon>
        <taxon>Brassicales</taxon>
        <taxon>Brassicaceae</taxon>
        <taxon>Camelineae</taxon>
        <taxon>Arabidopsis</taxon>
    </lineage>
</organism>
<evidence type="ECO:0000313" key="8">
    <source>
        <dbReference type="Proteomes" id="UP000682877"/>
    </source>
</evidence>
<evidence type="ECO:0000256" key="2">
    <source>
        <dbReference type="ARBA" id="ARBA00022737"/>
    </source>
</evidence>
<dbReference type="SUPFAM" id="SSF56112">
    <property type="entry name" value="Protein kinase-like (PK-like)"/>
    <property type="match status" value="2"/>
</dbReference>
<evidence type="ECO:0000256" key="1">
    <source>
        <dbReference type="ARBA" id="ARBA00022729"/>
    </source>
</evidence>
<dbReference type="EMBL" id="LR999457">
    <property type="protein sequence ID" value="CAE6184714.1"/>
    <property type="molecule type" value="Genomic_DNA"/>
</dbReference>
<dbReference type="InterPro" id="IPR002902">
    <property type="entry name" value="GNK2"/>
</dbReference>
<evidence type="ECO:0000256" key="5">
    <source>
        <dbReference type="SAM" id="Phobius"/>
    </source>
</evidence>
<proteinExistence type="predicted"/>
<evidence type="ECO:0000259" key="6">
    <source>
        <dbReference type="PROSITE" id="PS51473"/>
    </source>
</evidence>
<keyword evidence="8" id="KW-1185">Reference proteome</keyword>
<keyword evidence="2" id="KW-0677">Repeat</keyword>
<feature type="transmembrane region" description="Helical" evidence="5">
    <location>
        <begin position="567"/>
        <end position="586"/>
    </location>
</feature>
<keyword evidence="1" id="KW-0732">Signal</keyword>
<dbReference type="Proteomes" id="UP000682877">
    <property type="component" value="Chromosome 7"/>
</dbReference>
<keyword evidence="5" id="KW-0812">Transmembrane</keyword>
<keyword evidence="3" id="KW-0325">Glycoprotein</keyword>
<keyword evidence="5" id="KW-1133">Transmembrane helix</keyword>
<dbReference type="InterPro" id="IPR011009">
    <property type="entry name" value="Kinase-like_dom_sf"/>
</dbReference>
<feature type="domain" description="Gnk2-homologous" evidence="6">
    <location>
        <begin position="77"/>
        <end position="181"/>
    </location>
</feature>
<sequence length="1031" mass="113943">MASKGITRSSERCTACSSSFSFGILRLITHWGFLIDYRSRTKLQAFMEHVRVIFFFFACFLTLVPFHAFAQVDSYEFDPDFNCVDRGNFTANSTFAGNLNRLVSSLSSLKSKAYGFYNLSSGDSSGERAYAIGLCRREVKRDDCLSCIQTAARNLTEQCPRSKQAVVWYTHCMFRYSNRTIYGRKETNPTKAFIAGEEISANRDDFERLQRGLLDRLKGIAAAGGPNRKYAQGNGSASAGYRRFYGTVQCTPDLSEQDCNDCLVFGFENIPSCCDAEIGLRWFSPSCNFRFETWRFYEFDADLEPDPPAIQPADSPQSAARTERTGKGKGGSKVIIAIVIPIVLVALLAICLCLVLKWRKNKSGDRNKVLGKSPLSGSLAEDEFSNTESLLVHFETLKTATDNFSSENELGRGGFGSVYKGVFPHGQEIAVKRLSGKRNNNGGSNGDEDAEDLLSWVWRSWREDTILSVIDPSLTAGSRNEILRCIHIGLLCVQESAASRPSMATVALMLNSYSFTLPTPSKPAFVLESVIPSNVSSSTEGLQLQMSSKDVTAAWLDLVVNKHKSEAVRYVFLCLIVSFLPVYRLLISLKTDKYEFPPSFNCVASGGNFTANSTFADNLNGLVSSLSSLTSKPYGFYNISSGDSSGEGVYAIGLCRREVKRDDCLSCIQIAARNLIEQCPRTKQAVVWYTHCMFRYSNMIIYGRKKTTPTLSFQAGKNISANRDEFDRLQLELLDRLRGIAAAGGPNRKYAQGSGSGVAGYPQFYGSAHCTPDLSEQDCNDCLVFGFEKIPRCCDGQVGLRWFFPSCSFRFETWRFYEFDSDLEPDPPAIQPADSPTSAARTERTGKGKGGSKVIIAIVIPIVFVALFAICLYLVLKWKKNKSGGRVKGPNAEDDFSDSLLVDFETLKAATDNFSPENELGRGGFGSVYKVWRCWREDIILSVIDPSLTTGSRSEILRCIHIGLLCVQESAASRPTMDSVALMLNSYSYTLPTPSRPAFVSESVMPSIVSSSTEPLLMSLNDVTVSELSPR</sequence>
<evidence type="ECO:0000313" key="7">
    <source>
        <dbReference type="EMBL" id="CAE6184714.1"/>
    </source>
</evidence>
<dbReference type="FunFam" id="3.30.430.20:FF:000002">
    <property type="entry name" value="Cysteine-rich receptor-like protein kinase 10"/>
    <property type="match status" value="2"/>
</dbReference>
<dbReference type="CDD" id="cd23509">
    <property type="entry name" value="Gnk2-like"/>
    <property type="match status" value="4"/>
</dbReference>
<accession>A0A8S2B1Y6</accession>
<name>A0A8S2B1Y6_ARAAE</name>
<dbReference type="Gene3D" id="3.30.430.20">
    <property type="entry name" value="Gnk2 domain, C-X8-C-X2-C motif"/>
    <property type="match status" value="4"/>
</dbReference>